<sequence length="408" mass="43474">MPLPLEDLRVLDLSRLLPGPFCSLLLADCGADVIKVEDTGMGDYARWSPPFHEGVEKSAGGALFLALNRNKRSIRVNLKSDEGRDLLLKLAEDADIVLESFRPGVLDRLGVGYEALRAANPGIVYCAITGYGQDGPYADRAGHDMNYLANAGLLGLTGDLGGPPVQSAAQIADIGAGSLMAAFAILAAIRERDRSGEGQSIDISMTDGALAWMVMPSAVTLAGGKPPRRGEGELAGGLVCYRPYECKDGWVSMGALEPKFWKLWCEGSGHEELIEKQFERPGSEAHKQIEAVFMERTRAEWAEFAAKYDCCVEPLLEVEEALESELFKARGMVTALTQPGAVNPVRVVASPLAFSRTPVDNDRLPAPSLGEHTHEVLAAAGYDADQIAELEAGGAVGGLSDASGSFLS</sequence>
<dbReference type="Gene3D" id="3.40.50.10540">
    <property type="entry name" value="Crotonobetainyl-coa:carnitine coa-transferase, domain 1"/>
    <property type="match status" value="2"/>
</dbReference>
<dbReference type="PANTHER" id="PTHR48228">
    <property type="entry name" value="SUCCINYL-COA--D-CITRAMALATE COA-TRANSFERASE"/>
    <property type="match status" value="1"/>
</dbReference>
<accession>A0A6J5ZUZ8</accession>
<reference evidence="1" key="1">
    <citation type="submission" date="2020-05" db="EMBL/GenBank/DDBJ databases">
        <authorList>
            <person name="Chiriac C."/>
            <person name="Salcher M."/>
            <person name="Ghai R."/>
            <person name="Kavagutti S V."/>
        </authorList>
    </citation>
    <scope>NUCLEOTIDE SEQUENCE</scope>
</reference>
<dbReference type="Gene3D" id="3.30.1540.10">
    <property type="entry name" value="formyl-coa transferase, domain 3"/>
    <property type="match status" value="1"/>
</dbReference>
<evidence type="ECO:0000313" key="1">
    <source>
        <dbReference type="EMBL" id="CAB4343203.1"/>
    </source>
</evidence>
<dbReference type="InterPro" id="IPR023606">
    <property type="entry name" value="CoA-Trfase_III_dom_1_sf"/>
</dbReference>
<proteinExistence type="predicted"/>
<gene>
    <name evidence="1" type="ORF">UFOPK3547_00775</name>
</gene>
<dbReference type="PANTHER" id="PTHR48228:SF5">
    <property type="entry name" value="ALPHA-METHYLACYL-COA RACEMASE"/>
    <property type="match status" value="1"/>
</dbReference>
<name>A0A6J5ZUZ8_9ZZZZ</name>
<dbReference type="Pfam" id="PF02515">
    <property type="entry name" value="CoA_transf_3"/>
    <property type="match status" value="1"/>
</dbReference>
<dbReference type="InterPro" id="IPR050509">
    <property type="entry name" value="CoA-transferase_III"/>
</dbReference>
<dbReference type="GO" id="GO:0003824">
    <property type="term" value="F:catalytic activity"/>
    <property type="evidence" value="ECO:0007669"/>
    <property type="project" value="InterPro"/>
</dbReference>
<protein>
    <submittedName>
        <fullName evidence="1">Unannotated protein</fullName>
    </submittedName>
</protein>
<dbReference type="EMBL" id="CAESAN010000055">
    <property type="protein sequence ID" value="CAB4343203.1"/>
    <property type="molecule type" value="Genomic_DNA"/>
</dbReference>
<dbReference type="InterPro" id="IPR044855">
    <property type="entry name" value="CoA-Trfase_III_dom3_sf"/>
</dbReference>
<dbReference type="AlphaFoldDB" id="A0A6J5ZUZ8"/>
<dbReference type="SUPFAM" id="SSF89796">
    <property type="entry name" value="CoA-transferase family III (CaiB/BaiF)"/>
    <property type="match status" value="1"/>
</dbReference>
<dbReference type="InterPro" id="IPR003673">
    <property type="entry name" value="CoA-Trfase_fam_III"/>
</dbReference>
<organism evidence="1">
    <name type="scientific">freshwater metagenome</name>
    <dbReference type="NCBI Taxonomy" id="449393"/>
    <lineage>
        <taxon>unclassified sequences</taxon>
        <taxon>metagenomes</taxon>
        <taxon>ecological metagenomes</taxon>
    </lineage>
</organism>